<reference evidence="1" key="1">
    <citation type="submission" date="2025-08" db="UniProtKB">
        <authorList>
            <consortium name="Ensembl"/>
        </authorList>
    </citation>
    <scope>IDENTIFICATION</scope>
</reference>
<dbReference type="AlphaFoldDB" id="A0A3B4APK4"/>
<sequence length="196" mass="22641">MKQQKVPPSLQTFNSVLKSLRRCGYLAKSHSLNTLSEMKALGIGQCNKINRDQPMFFFSWPILFIIQKEMMCLENKDLELGYKVHSLVEFGENWRLLGDPYQQSIYYGRFFNLLCLMEHVDVILKWYRRLIPSVSNFTKMTPNASSNIHSVASSKCVLFLSDIRSLGHDNKLDLLEELLSLMARDKHSPEVSCGIF</sequence>
<dbReference type="Proteomes" id="UP000261520">
    <property type="component" value="Unplaced"/>
</dbReference>
<dbReference type="PANTHER" id="PTHR16276:SF1">
    <property type="entry name" value="SMALL RIBOSOMAL SUBUNIT PROTEIN MS39"/>
    <property type="match status" value="1"/>
</dbReference>
<dbReference type="InterPro" id="IPR037387">
    <property type="entry name" value="PTCD3"/>
</dbReference>
<dbReference type="Ensembl" id="ENSPMGT00000020375.1">
    <property type="protein sequence ID" value="ENSPMGP00000019107.1"/>
    <property type="gene ID" value="ENSPMGG00000015547.1"/>
</dbReference>
<proteinExistence type="predicted"/>
<reference evidence="1" key="2">
    <citation type="submission" date="2025-09" db="UniProtKB">
        <authorList>
            <consortium name="Ensembl"/>
        </authorList>
    </citation>
    <scope>IDENTIFICATION</scope>
</reference>
<dbReference type="GO" id="GO:0032543">
    <property type="term" value="P:mitochondrial translation"/>
    <property type="evidence" value="ECO:0007669"/>
    <property type="project" value="InterPro"/>
</dbReference>
<dbReference type="PANTHER" id="PTHR16276">
    <property type="entry name" value="PENTATRICOPEPTIDE REPEAT DOMAIN-CONTAINING PROTEIN 3"/>
    <property type="match status" value="1"/>
</dbReference>
<evidence type="ECO:0000313" key="1">
    <source>
        <dbReference type="Ensembl" id="ENSPMGP00000019107.1"/>
    </source>
</evidence>
<dbReference type="GO" id="GO:0005739">
    <property type="term" value="C:mitochondrion"/>
    <property type="evidence" value="ECO:0007669"/>
    <property type="project" value="InterPro"/>
</dbReference>
<protein>
    <submittedName>
        <fullName evidence="1">Uncharacterized protein</fullName>
    </submittedName>
</protein>
<name>A0A3B4APK4_9GOBI</name>
<organism evidence="1 2">
    <name type="scientific">Periophthalmus magnuspinnatus</name>
    <dbReference type="NCBI Taxonomy" id="409849"/>
    <lineage>
        <taxon>Eukaryota</taxon>
        <taxon>Metazoa</taxon>
        <taxon>Chordata</taxon>
        <taxon>Craniata</taxon>
        <taxon>Vertebrata</taxon>
        <taxon>Euteleostomi</taxon>
        <taxon>Actinopterygii</taxon>
        <taxon>Neopterygii</taxon>
        <taxon>Teleostei</taxon>
        <taxon>Neoteleostei</taxon>
        <taxon>Acanthomorphata</taxon>
        <taxon>Gobiaria</taxon>
        <taxon>Gobiiformes</taxon>
        <taxon>Gobioidei</taxon>
        <taxon>Gobiidae</taxon>
        <taxon>Oxudercinae</taxon>
        <taxon>Periophthalmus</taxon>
    </lineage>
</organism>
<keyword evidence="2" id="KW-1185">Reference proteome</keyword>
<evidence type="ECO:0000313" key="2">
    <source>
        <dbReference type="Proteomes" id="UP000261520"/>
    </source>
</evidence>
<dbReference type="GO" id="GO:0043024">
    <property type="term" value="F:ribosomal small subunit binding"/>
    <property type="evidence" value="ECO:0007669"/>
    <property type="project" value="InterPro"/>
</dbReference>
<dbReference type="STRING" id="409849.ENSPMGP00000019107"/>
<accession>A0A3B4APK4</accession>
<dbReference type="GO" id="GO:0019843">
    <property type="term" value="F:rRNA binding"/>
    <property type="evidence" value="ECO:0007669"/>
    <property type="project" value="InterPro"/>
</dbReference>